<keyword evidence="3" id="KW-1185">Reference proteome</keyword>
<accession>A0A9K3HSD4</accession>
<sequence>MAIKSSSFSLLDNVVYSRGQTVFLLSFFGSIVNAFLLLLLSSNPTPVDPRVV</sequence>
<keyword evidence="1" id="KW-0472">Membrane</keyword>
<protein>
    <submittedName>
        <fullName evidence="2">Uncharacterized protein</fullName>
    </submittedName>
</protein>
<name>A0A9K3HSD4_HELAN</name>
<dbReference type="Gramene" id="mRNA:HanXRQr2_Chr11g0507651">
    <property type="protein sequence ID" value="CDS:HanXRQr2_Chr11g0507651.1"/>
    <property type="gene ID" value="HanXRQr2_Chr11g0507651"/>
</dbReference>
<evidence type="ECO:0000313" key="3">
    <source>
        <dbReference type="Proteomes" id="UP000215914"/>
    </source>
</evidence>
<feature type="transmembrane region" description="Helical" evidence="1">
    <location>
        <begin position="21"/>
        <end position="40"/>
    </location>
</feature>
<dbReference type="Proteomes" id="UP000215914">
    <property type="component" value="Unassembled WGS sequence"/>
</dbReference>
<comment type="caution">
    <text evidence="2">The sequence shown here is derived from an EMBL/GenBank/DDBJ whole genome shotgun (WGS) entry which is preliminary data.</text>
</comment>
<evidence type="ECO:0000313" key="2">
    <source>
        <dbReference type="EMBL" id="KAF5783415.1"/>
    </source>
</evidence>
<evidence type="ECO:0000256" key="1">
    <source>
        <dbReference type="SAM" id="Phobius"/>
    </source>
</evidence>
<organism evidence="2 3">
    <name type="scientific">Helianthus annuus</name>
    <name type="common">Common sunflower</name>
    <dbReference type="NCBI Taxonomy" id="4232"/>
    <lineage>
        <taxon>Eukaryota</taxon>
        <taxon>Viridiplantae</taxon>
        <taxon>Streptophyta</taxon>
        <taxon>Embryophyta</taxon>
        <taxon>Tracheophyta</taxon>
        <taxon>Spermatophyta</taxon>
        <taxon>Magnoliopsida</taxon>
        <taxon>eudicotyledons</taxon>
        <taxon>Gunneridae</taxon>
        <taxon>Pentapetalae</taxon>
        <taxon>asterids</taxon>
        <taxon>campanulids</taxon>
        <taxon>Asterales</taxon>
        <taxon>Asteraceae</taxon>
        <taxon>Asteroideae</taxon>
        <taxon>Heliantheae alliance</taxon>
        <taxon>Heliantheae</taxon>
        <taxon>Helianthus</taxon>
    </lineage>
</organism>
<keyword evidence="1" id="KW-1133">Transmembrane helix</keyword>
<proteinExistence type="predicted"/>
<gene>
    <name evidence="2" type="ORF">HanXRQr2_Chr11g0507651</name>
</gene>
<keyword evidence="1" id="KW-0812">Transmembrane</keyword>
<reference evidence="2" key="2">
    <citation type="submission" date="2020-06" db="EMBL/GenBank/DDBJ databases">
        <title>Helianthus annuus Genome sequencing and assembly Release 2.</title>
        <authorList>
            <person name="Gouzy J."/>
            <person name="Langlade N."/>
            <person name="Munos S."/>
        </authorList>
    </citation>
    <scope>NUCLEOTIDE SEQUENCE</scope>
    <source>
        <tissue evidence="2">Leaves</tissue>
    </source>
</reference>
<reference evidence="2" key="1">
    <citation type="journal article" date="2017" name="Nature">
        <title>The sunflower genome provides insights into oil metabolism, flowering and Asterid evolution.</title>
        <authorList>
            <person name="Badouin H."/>
            <person name="Gouzy J."/>
            <person name="Grassa C.J."/>
            <person name="Murat F."/>
            <person name="Staton S.E."/>
            <person name="Cottret L."/>
            <person name="Lelandais-Briere C."/>
            <person name="Owens G.L."/>
            <person name="Carrere S."/>
            <person name="Mayjonade B."/>
            <person name="Legrand L."/>
            <person name="Gill N."/>
            <person name="Kane N.C."/>
            <person name="Bowers J.E."/>
            <person name="Hubner S."/>
            <person name="Bellec A."/>
            <person name="Berard A."/>
            <person name="Berges H."/>
            <person name="Blanchet N."/>
            <person name="Boniface M.C."/>
            <person name="Brunel D."/>
            <person name="Catrice O."/>
            <person name="Chaidir N."/>
            <person name="Claudel C."/>
            <person name="Donnadieu C."/>
            <person name="Faraut T."/>
            <person name="Fievet G."/>
            <person name="Helmstetter N."/>
            <person name="King M."/>
            <person name="Knapp S.J."/>
            <person name="Lai Z."/>
            <person name="Le Paslier M.C."/>
            <person name="Lippi Y."/>
            <person name="Lorenzon L."/>
            <person name="Mandel J.R."/>
            <person name="Marage G."/>
            <person name="Marchand G."/>
            <person name="Marquand E."/>
            <person name="Bret-Mestries E."/>
            <person name="Morien E."/>
            <person name="Nambeesan S."/>
            <person name="Nguyen T."/>
            <person name="Pegot-Espagnet P."/>
            <person name="Pouilly N."/>
            <person name="Raftis F."/>
            <person name="Sallet E."/>
            <person name="Schiex T."/>
            <person name="Thomas J."/>
            <person name="Vandecasteele C."/>
            <person name="Vares D."/>
            <person name="Vear F."/>
            <person name="Vautrin S."/>
            <person name="Crespi M."/>
            <person name="Mangin B."/>
            <person name="Burke J.M."/>
            <person name="Salse J."/>
            <person name="Munos S."/>
            <person name="Vincourt P."/>
            <person name="Rieseberg L.H."/>
            <person name="Langlade N.B."/>
        </authorList>
    </citation>
    <scope>NUCLEOTIDE SEQUENCE</scope>
    <source>
        <tissue evidence="2">Leaves</tissue>
    </source>
</reference>
<dbReference type="AlphaFoldDB" id="A0A9K3HSD4"/>
<dbReference type="EMBL" id="MNCJ02000326">
    <property type="protein sequence ID" value="KAF5783415.1"/>
    <property type="molecule type" value="Genomic_DNA"/>
</dbReference>